<evidence type="ECO:0000313" key="3">
    <source>
        <dbReference type="Proteomes" id="UP000501048"/>
    </source>
</evidence>
<proteinExistence type="predicted"/>
<dbReference type="PANTHER" id="PTHR43844:SF1">
    <property type="entry name" value="METHIONINE SYNTHASE"/>
    <property type="match status" value="1"/>
</dbReference>
<organism evidence="2 3">
    <name type="scientific">Bacillus mojavensis</name>
    <dbReference type="NCBI Taxonomy" id="72360"/>
    <lineage>
        <taxon>Bacteria</taxon>
        <taxon>Bacillati</taxon>
        <taxon>Bacillota</taxon>
        <taxon>Bacilli</taxon>
        <taxon>Bacillales</taxon>
        <taxon>Bacillaceae</taxon>
        <taxon>Bacillus</taxon>
    </lineage>
</organism>
<evidence type="ECO:0000313" key="2">
    <source>
        <dbReference type="EMBL" id="QJC98254.1"/>
    </source>
</evidence>
<dbReference type="Gene3D" id="3.20.20.210">
    <property type="match status" value="1"/>
</dbReference>
<dbReference type="NCBIfam" id="NF005085">
    <property type="entry name" value="PRK06520.1"/>
    <property type="match status" value="1"/>
</dbReference>
<dbReference type="EMBL" id="CP051464">
    <property type="protein sequence ID" value="QJC98254.1"/>
    <property type="molecule type" value="Genomic_DNA"/>
</dbReference>
<protein>
    <submittedName>
        <fullName evidence="2">Cobalamin-independent methionine synthase II subunit YxjH</fullName>
    </submittedName>
</protein>
<dbReference type="Proteomes" id="UP000501048">
    <property type="component" value="Chromosome"/>
</dbReference>
<dbReference type="InterPro" id="IPR002629">
    <property type="entry name" value="Met_Synth_C/arc"/>
</dbReference>
<dbReference type="CDD" id="cd03311">
    <property type="entry name" value="CIMS_C_terminal_like"/>
    <property type="match status" value="1"/>
</dbReference>
<name>A0ABX6M296_BACMO</name>
<dbReference type="InterPro" id="IPR038071">
    <property type="entry name" value="UROD/MetE-like_sf"/>
</dbReference>
<dbReference type="SUPFAM" id="SSF51726">
    <property type="entry name" value="UROD/MetE-like"/>
    <property type="match status" value="1"/>
</dbReference>
<reference evidence="2 3" key="1">
    <citation type="submission" date="2020-04" db="EMBL/GenBank/DDBJ databases">
        <title>Plant growth promoting and environmental Bacillus: genomic and epigenetic comparison.</title>
        <authorList>
            <person name="Reva O.N."/>
            <person name="Lutz S."/>
            <person name="Ahrens C.H."/>
        </authorList>
    </citation>
    <scope>NUCLEOTIDE SEQUENCE [LARGE SCALE GENOMIC DNA]</scope>
    <source>
        <strain evidence="2 3">UCMB5075</strain>
    </source>
</reference>
<keyword evidence="3" id="KW-1185">Reference proteome</keyword>
<accession>A0ABX6M296</accession>
<sequence>MIVQALPYTKEELFSCGKHFRKEANDMTQQVNLAAQKSDKQKKAPFRADHVGSLLRSAPVKEARQKQAAGEITAEQLRDIENKEITRIVEKQKEIGLNVVTDGEFRRSWWHYDFLEGLDGVEPFIPAEGIQFHHAKTKARSIKVTGKLDFTSHPALADYQFLHSIAGDATAKLTIPSPNMLFFGEKADQGVYPDQEEYFHDLAQTYKKAITAFYDAGCRYLQLDDTSWSLFFEEKGREVVRALGGDPETLPALFAKTINDAVADRPDDLTVTMHICRSNFRSTWAASGGYDAVAETILDGLDLDGLFLEYDDDRSGNFDPLRFVKRKDLQIVLGLITSKYGELEDPEDVKRRINEAARFVSLDQLCLSPQCGFASTEEGNLLTEEQQWAKLRHVVDIANDVWK</sequence>
<feature type="domain" description="Cobalamin-independent methionine synthase MetE C-terminal/archaeal" evidence="1">
    <location>
        <begin position="51"/>
        <end position="399"/>
    </location>
</feature>
<dbReference type="PANTHER" id="PTHR43844">
    <property type="entry name" value="METHIONINE SYNTHASE"/>
    <property type="match status" value="1"/>
</dbReference>
<dbReference type="Pfam" id="PF01717">
    <property type="entry name" value="Meth_synt_2"/>
    <property type="match status" value="1"/>
</dbReference>
<evidence type="ECO:0000259" key="1">
    <source>
        <dbReference type="Pfam" id="PF01717"/>
    </source>
</evidence>
<gene>
    <name evidence="2" type="primary">yxjH</name>
    <name evidence="2" type="ORF">HC660_38070</name>
</gene>